<evidence type="ECO:0000313" key="1">
    <source>
        <dbReference type="EMBL" id="CAF0936520.1"/>
    </source>
</evidence>
<proteinExistence type="predicted"/>
<dbReference type="AlphaFoldDB" id="A0A814C417"/>
<dbReference type="Proteomes" id="UP000663889">
    <property type="component" value="Unassembled WGS sequence"/>
</dbReference>
<reference evidence="1" key="1">
    <citation type="submission" date="2021-02" db="EMBL/GenBank/DDBJ databases">
        <authorList>
            <person name="Nowell W R."/>
        </authorList>
    </citation>
    <scope>NUCLEOTIDE SEQUENCE</scope>
</reference>
<sequence length="472" mass="55913">MNDIFPNLHSITLNKIDSNIWNLIRTRLPSFILLRSIFIYSVDDLDESTATLMSLIFHDLLFNVKSLKHLFLETLYGQNETIIISTSSLIQTSTIECLTVIGIQINLHQIFAIAPMLRQLNVKLIVTQFYEIDTIFQPSINLQQLSINNNRMTMFEIRHLLSSMTCLTYLSLDIDNVDNDMINGNVWIPLLTRIIAFQFIFKISNEMNIDLNTFRTQFWLEEKKWYVTFDQWTDTSCSFLYTNPCFNGYYYPLLFVKKTLITESTGLEPTTYPHTKYLFFDIQSPMSQAHLRRFTHAHTLIVESDFDISFKNIITCIDLSRITSFVQGKLETKQSNNEFVRILHNLPHLRSLCLHTSTLILFFNRHWPQILDLNMKIDSLRPFKRLSSNEIDALWRSFTRLKQLEFDRQSVRNLSRLFNTMTMTLSNVSIRHYGDINNLNPRMVTRQWLEQNTKLCQFDYFKDNKWEVYLWL</sequence>
<protein>
    <submittedName>
        <fullName evidence="1">Uncharacterized protein</fullName>
    </submittedName>
</protein>
<dbReference type="SUPFAM" id="SSF52047">
    <property type="entry name" value="RNI-like"/>
    <property type="match status" value="1"/>
</dbReference>
<name>A0A814C417_9BILA</name>
<gene>
    <name evidence="2" type="ORF">FNK824_LOCUS1864</name>
    <name evidence="1" type="ORF">SEV965_LOCUS7467</name>
</gene>
<evidence type="ECO:0000313" key="2">
    <source>
        <dbReference type="EMBL" id="CAF3569369.1"/>
    </source>
</evidence>
<dbReference type="Proteomes" id="UP000663874">
    <property type="component" value="Unassembled WGS sequence"/>
</dbReference>
<comment type="caution">
    <text evidence="1">The sequence shown here is derived from an EMBL/GenBank/DDBJ whole genome shotgun (WGS) entry which is preliminary data.</text>
</comment>
<evidence type="ECO:0000313" key="3">
    <source>
        <dbReference type="Proteomes" id="UP000663889"/>
    </source>
</evidence>
<dbReference type="EMBL" id="CAJOBE010000104">
    <property type="protein sequence ID" value="CAF3569369.1"/>
    <property type="molecule type" value="Genomic_DNA"/>
</dbReference>
<dbReference type="EMBL" id="CAJNOU010000260">
    <property type="protein sequence ID" value="CAF0936520.1"/>
    <property type="molecule type" value="Genomic_DNA"/>
</dbReference>
<organism evidence="1 3">
    <name type="scientific">Rotaria sordida</name>
    <dbReference type="NCBI Taxonomy" id="392033"/>
    <lineage>
        <taxon>Eukaryota</taxon>
        <taxon>Metazoa</taxon>
        <taxon>Spiralia</taxon>
        <taxon>Gnathifera</taxon>
        <taxon>Rotifera</taxon>
        <taxon>Eurotatoria</taxon>
        <taxon>Bdelloidea</taxon>
        <taxon>Philodinida</taxon>
        <taxon>Philodinidae</taxon>
        <taxon>Rotaria</taxon>
    </lineage>
</organism>
<accession>A0A814C417</accession>